<dbReference type="EMBL" id="JADOTY010000001">
    <property type="protein sequence ID" value="MBG6105775.1"/>
    <property type="molecule type" value="Genomic_DNA"/>
</dbReference>
<dbReference type="Proteomes" id="UP000631791">
    <property type="component" value="Unassembled WGS sequence"/>
</dbReference>
<dbReference type="RefSeq" id="WP_196924029.1">
    <property type="nucleotide sequence ID" value="NZ_JADOTY010000001.1"/>
</dbReference>
<proteinExistence type="predicted"/>
<reference evidence="1 2" key="1">
    <citation type="submission" date="2020-11" db="EMBL/GenBank/DDBJ databases">
        <title>Sequencing the genomes of 1000 actinobacteria strains.</title>
        <authorList>
            <person name="Klenk H.-P."/>
        </authorList>
    </citation>
    <scope>NUCLEOTIDE SEQUENCE [LARGE SCALE GENOMIC DNA]</scope>
    <source>
        <strain evidence="1 2">DSM 101695</strain>
    </source>
</reference>
<sequence length="86" mass="9463">MTSPAASGIVSACDMMAAGTARREEKPVVSRSIDDIESDLIDLTEVTLADLPTYDERILAPTIRRLLRRIDDPESITSGYNPQRVD</sequence>
<evidence type="ECO:0000313" key="1">
    <source>
        <dbReference type="EMBL" id="MBG6105775.1"/>
    </source>
</evidence>
<name>A0ABS0KBB2_9ACTN</name>
<organism evidence="1 2">
    <name type="scientific">Micromonospora vinacea</name>
    <dbReference type="NCBI Taxonomy" id="709878"/>
    <lineage>
        <taxon>Bacteria</taxon>
        <taxon>Bacillati</taxon>
        <taxon>Actinomycetota</taxon>
        <taxon>Actinomycetes</taxon>
        <taxon>Micromonosporales</taxon>
        <taxon>Micromonosporaceae</taxon>
        <taxon>Micromonospora</taxon>
    </lineage>
</organism>
<accession>A0ABS0KBB2</accession>
<gene>
    <name evidence="1" type="ORF">IW249_006189</name>
</gene>
<keyword evidence="2" id="KW-1185">Reference proteome</keyword>
<protein>
    <recommendedName>
        <fullName evidence="3">FXSXX-COOH protein</fullName>
    </recommendedName>
</protein>
<comment type="caution">
    <text evidence="1">The sequence shown here is derived from an EMBL/GenBank/DDBJ whole genome shotgun (WGS) entry which is preliminary data.</text>
</comment>
<evidence type="ECO:0008006" key="3">
    <source>
        <dbReference type="Google" id="ProtNLM"/>
    </source>
</evidence>
<evidence type="ECO:0000313" key="2">
    <source>
        <dbReference type="Proteomes" id="UP000631791"/>
    </source>
</evidence>